<dbReference type="GO" id="GO:0015031">
    <property type="term" value="P:protein transport"/>
    <property type="evidence" value="ECO:0007669"/>
    <property type="project" value="UniProtKB-KW"/>
</dbReference>
<comment type="similarity">
    <text evidence="2">Belongs to the VPS35L family.</text>
</comment>
<gene>
    <name evidence="7" type="ORF">FPE_LOCUS4452</name>
</gene>
<comment type="subcellular location">
    <subcellularLocation>
        <location evidence="1">Endosome</location>
    </subcellularLocation>
</comment>
<proteinExistence type="inferred from homology"/>
<evidence type="ECO:0000313" key="7">
    <source>
        <dbReference type="EMBL" id="CAI9757022.1"/>
    </source>
</evidence>
<dbReference type="PANTHER" id="PTHR13673:SF0">
    <property type="entry name" value="VPS35 ENDOSOMAL PROTEIN-SORTING FACTOR-LIKE"/>
    <property type="match status" value="1"/>
</dbReference>
<evidence type="ECO:0000256" key="6">
    <source>
        <dbReference type="SAM" id="MobiDB-lite"/>
    </source>
</evidence>
<evidence type="ECO:0000313" key="8">
    <source>
        <dbReference type="Proteomes" id="UP000834106"/>
    </source>
</evidence>
<feature type="compositionally biased region" description="Acidic residues" evidence="6">
    <location>
        <begin position="1204"/>
        <end position="1213"/>
    </location>
</feature>
<feature type="compositionally biased region" description="Basic and acidic residues" evidence="6">
    <location>
        <begin position="984"/>
        <end position="993"/>
    </location>
</feature>
<feature type="region of interest" description="Disordered" evidence="6">
    <location>
        <begin position="1179"/>
        <end position="1213"/>
    </location>
</feature>
<organism evidence="7 8">
    <name type="scientific">Fraxinus pennsylvanica</name>
    <dbReference type="NCBI Taxonomy" id="56036"/>
    <lineage>
        <taxon>Eukaryota</taxon>
        <taxon>Viridiplantae</taxon>
        <taxon>Streptophyta</taxon>
        <taxon>Embryophyta</taxon>
        <taxon>Tracheophyta</taxon>
        <taxon>Spermatophyta</taxon>
        <taxon>Magnoliopsida</taxon>
        <taxon>eudicotyledons</taxon>
        <taxon>Gunneridae</taxon>
        <taxon>Pentapetalae</taxon>
        <taxon>asterids</taxon>
        <taxon>lamiids</taxon>
        <taxon>Lamiales</taxon>
        <taxon>Oleaceae</taxon>
        <taxon>Oleeae</taxon>
        <taxon>Fraxinus</taxon>
    </lineage>
</organism>
<feature type="compositionally biased region" description="Basic and acidic residues" evidence="6">
    <location>
        <begin position="1"/>
        <end position="16"/>
    </location>
</feature>
<feature type="compositionally biased region" description="Polar residues" evidence="6">
    <location>
        <begin position="1041"/>
        <end position="1062"/>
    </location>
</feature>
<keyword evidence="3" id="KW-0813">Transport</keyword>
<dbReference type="AlphaFoldDB" id="A0AAD1YTL8"/>
<feature type="compositionally biased region" description="Low complexity" evidence="6">
    <location>
        <begin position="23"/>
        <end position="42"/>
    </location>
</feature>
<keyword evidence="8" id="KW-1185">Reference proteome</keyword>
<feature type="compositionally biased region" description="Basic and acidic residues" evidence="6">
    <location>
        <begin position="1179"/>
        <end position="1193"/>
    </location>
</feature>
<feature type="region of interest" description="Disordered" evidence="6">
    <location>
        <begin position="1"/>
        <end position="51"/>
    </location>
</feature>
<accession>A0AAD1YTL8</accession>
<keyword evidence="5" id="KW-0653">Protein transport</keyword>
<evidence type="ECO:0000256" key="3">
    <source>
        <dbReference type="ARBA" id="ARBA00022448"/>
    </source>
</evidence>
<evidence type="ECO:0000256" key="2">
    <source>
        <dbReference type="ARBA" id="ARBA00010704"/>
    </source>
</evidence>
<dbReference type="PANTHER" id="PTHR13673">
    <property type="entry name" value="ESOPHAGEAL CANCER ASSOCIATED PROTEIN"/>
    <property type="match status" value="1"/>
</dbReference>
<reference evidence="7" key="1">
    <citation type="submission" date="2023-05" db="EMBL/GenBank/DDBJ databases">
        <authorList>
            <person name="Huff M."/>
        </authorList>
    </citation>
    <scope>NUCLEOTIDE SEQUENCE</scope>
</reference>
<keyword evidence="4" id="KW-0967">Endosome</keyword>
<protein>
    <submittedName>
        <fullName evidence="7">Uncharacterized protein</fullName>
    </submittedName>
</protein>
<dbReference type="GO" id="GO:0032456">
    <property type="term" value="P:endocytic recycling"/>
    <property type="evidence" value="ECO:0007669"/>
    <property type="project" value="InterPro"/>
</dbReference>
<dbReference type="InterPro" id="IPR029705">
    <property type="entry name" value="VPS35L"/>
</dbReference>
<feature type="region of interest" description="Disordered" evidence="6">
    <location>
        <begin position="1041"/>
        <end position="1074"/>
    </location>
</feature>
<name>A0AAD1YTL8_9LAMI</name>
<dbReference type="GO" id="GO:0005768">
    <property type="term" value="C:endosome"/>
    <property type="evidence" value="ECO:0007669"/>
    <property type="project" value="UniProtKB-SubCell"/>
</dbReference>
<feature type="region of interest" description="Disordered" evidence="6">
    <location>
        <begin position="975"/>
        <end position="997"/>
    </location>
</feature>
<evidence type="ECO:0000256" key="1">
    <source>
        <dbReference type="ARBA" id="ARBA00004177"/>
    </source>
</evidence>
<evidence type="ECO:0000256" key="5">
    <source>
        <dbReference type="ARBA" id="ARBA00022927"/>
    </source>
</evidence>
<sequence length="1213" mass="136671">MGLEFRRRDYRAEEQSHSLPRVPAESHPLSALPPSSSSSPSPRQVNLLDDGKDDFFDPLRSMNGKMEVSANILQHEEIKSDETVPKEIYAQSQQKEWNSFTKILMQRFPVSKTISISLVASKDMKGSKANQKSLKDSHLEELDDPQKFAEDVNVISQREYVSRLLELKDEIKLAWHADDRVTSLRLSIKVARLLMDTTTVQFYPNLFVLATDIMEMLGDLVWNRIKQRAEFNEDGRSICPLPDNFEAGDICYDAKEICNNWFCKIGSVRELLPRIYLELSMLHCWRFLLDHPMDSLQRLVMMTRGIADPLVSAYCRLYLARCAQRLPQCDTGYLIRCINDLNVQLLRLISARESTSGNFSGNSKLLVSLIEPTIEYIIKCLFKDLNQMEIRNMLEALGMRRNQSDSFENCSFVSIILHHILKELPLGFLCSNSFEMLHLIERTDDFSFEQCLNYKLLGFRLCERIPEVSNVDLIVEKIVQVISSYNSLDAYLKVADAYLDIIFENQFETYLNVILDGIFQRAREDEIGENELASLQSIFMKLLTHFANIENILALSHFIDILDVMYGSSRNTINMHILSMATRNGCVRDPTVIEVLFEVSQALCDGVDFLNIRNDDYQHPAHLISQFVYMVDYGPEVEQHLTFLTECRAAFGSMSVLQETLVHSSNNLAVKSMRDGNNNINFIKSCLAFNEVTIPSILTRRRQLNLYLETAEVALLGGFISHSDVLIDAAVNCLRNVEPDNGLLVPGDVDGIISLICKLCGIMVMVPGSLEQGVACIPKLVLSILDSQSWMLPRLKIKVSCAIISLSAGLSQNPLPYHASSREVMGNDKLFFGLPVYPQELLSFSAVILQKILNIVLEETSMVVRGKLALEACNCIASSFTMSDDMLAVNSKLLEIAKSCLSADDKYLRQLDEDEKPANTGGYRAVVLSYRNTDDYADQRNDDAGLELSRFSPSFPVPGSLSQTLSKANDNRFHFGQDDPVGQRMDKKAHALEDGDSSSLGYDTTFEFDRKENRYSSDCLRGIKNPNLGIISSTLLNSNHCHSSKDNQASSLGSRPFSQPHGTTEKSDRNGGHNVYVPATKTIARTTALEVAGEADSSEAHLTKEQKLKTERLKRAKMFIAMLKSLAVPFKTGTSRGSSLQPQESGLSKYACEVNLTDEQRECSSALVDVDKLAIDEKPERDNFGEEHNERISRMKYRSRSWECEDEDGDENG</sequence>
<dbReference type="EMBL" id="OU503037">
    <property type="protein sequence ID" value="CAI9757022.1"/>
    <property type="molecule type" value="Genomic_DNA"/>
</dbReference>
<dbReference type="Proteomes" id="UP000834106">
    <property type="component" value="Chromosome 2"/>
</dbReference>
<evidence type="ECO:0000256" key="4">
    <source>
        <dbReference type="ARBA" id="ARBA00022753"/>
    </source>
</evidence>